<dbReference type="OrthoDB" id="9156149at2"/>
<evidence type="ECO:0000259" key="2">
    <source>
        <dbReference type="Pfam" id="PF16697"/>
    </source>
</evidence>
<dbReference type="EMBL" id="QRGA01000011">
    <property type="protein sequence ID" value="RDU96947.1"/>
    <property type="molecule type" value="Genomic_DNA"/>
</dbReference>
<comment type="caution">
    <text evidence="3">The sequence shown here is derived from an EMBL/GenBank/DDBJ whole genome shotgun (WGS) entry which is preliminary data.</text>
</comment>
<evidence type="ECO:0000256" key="1">
    <source>
        <dbReference type="SAM" id="Phobius"/>
    </source>
</evidence>
<proteinExistence type="predicted"/>
<name>A0A3D8JV62_9BURK</name>
<dbReference type="Gene3D" id="2.60.200.20">
    <property type="match status" value="1"/>
</dbReference>
<organism evidence="3 4">
    <name type="scientific">Trinickia dinghuensis</name>
    <dbReference type="NCBI Taxonomy" id="2291023"/>
    <lineage>
        <taxon>Bacteria</taxon>
        <taxon>Pseudomonadati</taxon>
        <taxon>Pseudomonadota</taxon>
        <taxon>Betaproteobacteria</taxon>
        <taxon>Burkholderiales</taxon>
        <taxon>Burkholderiaceae</taxon>
        <taxon>Trinickia</taxon>
    </lineage>
</organism>
<protein>
    <recommendedName>
        <fullName evidence="2">YscD cytoplasmic domain-containing protein</fullName>
    </recommendedName>
</protein>
<keyword evidence="1" id="KW-1133">Transmembrane helix</keyword>
<dbReference type="InterPro" id="IPR032030">
    <property type="entry name" value="YscD_cytoplasmic_dom"/>
</dbReference>
<feature type="transmembrane region" description="Helical" evidence="1">
    <location>
        <begin position="125"/>
        <end position="148"/>
    </location>
</feature>
<dbReference type="Pfam" id="PF16697">
    <property type="entry name" value="Yop-YscD_cpl"/>
    <property type="match status" value="1"/>
</dbReference>
<dbReference type="AlphaFoldDB" id="A0A3D8JV62"/>
<feature type="domain" description="YscD cytoplasmic" evidence="2">
    <location>
        <begin position="5"/>
        <end position="89"/>
    </location>
</feature>
<reference evidence="3 4" key="1">
    <citation type="submission" date="2018-08" db="EMBL/GenBank/DDBJ databases">
        <title>Paraburkholderia sp. DHOM06 isolated from forest soil.</title>
        <authorList>
            <person name="Gao Z.-H."/>
            <person name="Qiu L.-H."/>
        </authorList>
    </citation>
    <scope>NUCLEOTIDE SEQUENCE [LARGE SCALE GENOMIC DNA]</scope>
    <source>
        <strain evidence="3 4">DHOM06</strain>
    </source>
</reference>
<gene>
    <name evidence="3" type="ORF">DWV00_20005</name>
</gene>
<keyword evidence="4" id="KW-1185">Reference proteome</keyword>
<keyword evidence="1" id="KW-0812">Transmembrane</keyword>
<sequence>MLELRILTGLHRGAALPLEEDTIRIGGGSENDIVLLDPGMPPAASVIYRSQEGAWQYRSYRSIQQSGDTLDATGAPNGTALVAGARWFAGPVLIGCEEEGAPWPAEPVPCDTSRRAQARKRPTSFAMKMSAALVIAIALTVLVAVLALPGRPSNPARSAAASASASAVSALDADGPPIRVVSAIVYPEQAVRRPPFGIRSASTGPYGFVVTDDEHVLIPGSRWHAFTLVRIEPRRAVFTGPHAAELTW</sequence>
<accession>A0A3D8JV62</accession>
<evidence type="ECO:0000313" key="4">
    <source>
        <dbReference type="Proteomes" id="UP000256838"/>
    </source>
</evidence>
<keyword evidence="1" id="KW-0472">Membrane</keyword>
<dbReference type="Proteomes" id="UP000256838">
    <property type="component" value="Unassembled WGS sequence"/>
</dbReference>
<dbReference type="RefSeq" id="WP_115535344.1">
    <property type="nucleotide sequence ID" value="NZ_QRGA01000011.1"/>
</dbReference>
<evidence type="ECO:0000313" key="3">
    <source>
        <dbReference type="EMBL" id="RDU96947.1"/>
    </source>
</evidence>